<feature type="domain" description="AB hydrolase-1" evidence="1">
    <location>
        <begin position="46"/>
        <end position="262"/>
    </location>
</feature>
<protein>
    <submittedName>
        <fullName evidence="2">Alpha/beta hydrolase family</fullName>
    </submittedName>
</protein>
<dbReference type="InterPro" id="IPR029058">
    <property type="entry name" value="AB_hydrolase_fold"/>
</dbReference>
<name>A0A380KZS2_9STRE</name>
<dbReference type="SUPFAM" id="SSF53474">
    <property type="entry name" value="alpha/beta-Hydrolases"/>
    <property type="match status" value="1"/>
</dbReference>
<dbReference type="EMBL" id="UHFR01000005">
    <property type="protein sequence ID" value="SUN77259.1"/>
    <property type="molecule type" value="Genomic_DNA"/>
</dbReference>
<dbReference type="STRING" id="1123307.GCA_000380065_00833"/>
<dbReference type="InterPro" id="IPR000073">
    <property type="entry name" value="AB_hydrolase_1"/>
</dbReference>
<accession>A0A380KZS2</accession>
<dbReference type="CDD" id="cd12810">
    <property type="entry name" value="Esterase_713_like-3"/>
    <property type="match status" value="1"/>
</dbReference>
<gene>
    <name evidence="2" type="ORF">NCTC13765_01776</name>
</gene>
<dbReference type="InterPro" id="IPR050228">
    <property type="entry name" value="Carboxylesterase_BioH"/>
</dbReference>
<dbReference type="PANTHER" id="PTHR43194">
    <property type="entry name" value="HYDROLASE ALPHA/BETA FOLD FAMILY"/>
    <property type="match status" value="1"/>
</dbReference>
<organism evidence="2 3">
    <name type="scientific">Streptococcus massiliensis</name>
    <dbReference type="NCBI Taxonomy" id="313439"/>
    <lineage>
        <taxon>Bacteria</taxon>
        <taxon>Bacillati</taxon>
        <taxon>Bacillota</taxon>
        <taxon>Bacilli</taxon>
        <taxon>Lactobacillales</taxon>
        <taxon>Streptococcaceae</taxon>
        <taxon>Streptococcus</taxon>
    </lineage>
</organism>
<dbReference type="Pfam" id="PF12697">
    <property type="entry name" value="Abhydrolase_6"/>
    <property type="match status" value="1"/>
</dbReference>
<dbReference type="Proteomes" id="UP000254634">
    <property type="component" value="Unassembled WGS sequence"/>
</dbReference>
<evidence type="ECO:0000313" key="3">
    <source>
        <dbReference type="Proteomes" id="UP000254634"/>
    </source>
</evidence>
<dbReference type="AlphaFoldDB" id="A0A380KZS2"/>
<reference evidence="2" key="1">
    <citation type="submission" date="2018-06" db="EMBL/GenBank/DDBJ databases">
        <authorList>
            <consortium name="Pathogen Informatics"/>
            <person name="Doyle S."/>
        </authorList>
    </citation>
    <scope>NUCLEOTIDE SEQUENCE [LARGE SCALE GENOMIC DNA]</scope>
    <source>
        <strain evidence="2">NCTC13765</strain>
    </source>
</reference>
<sequence length="321" mass="35296">MSGGVVVSDQGTVDFNNPLTSPGQTLHGDHAFVSYQIPQNARKTSLVFLHGAMSSNLAWRTTPDGREGFDTIFLRKNYPVYLLDQPRRGEAARSTISENITATPDDQLWYHTFRMGEWPNLRSDSQFPDSPEALDQFFRLMVPNTGAFDEALIADSVSKVFDKIGDGVLITHSQGAGPGWQTALLSDKVKGVVSFEPGSGFVFPEGEVPAPIETKSPFGPLSASAIPLDEFQKLTKIPIAIVYGDFIAKEPSESWPADHWRGRKEMAEKFVATINKYGGDAQVISLPELGIFGNTHFLFAEKNNEEIADVMAKWLAEKGLD</sequence>
<evidence type="ECO:0000313" key="2">
    <source>
        <dbReference type="EMBL" id="SUN77259.1"/>
    </source>
</evidence>
<evidence type="ECO:0000259" key="1">
    <source>
        <dbReference type="Pfam" id="PF12697"/>
    </source>
</evidence>
<keyword evidence="2" id="KW-0378">Hydrolase</keyword>
<dbReference type="Gene3D" id="3.40.50.1820">
    <property type="entry name" value="alpha/beta hydrolase"/>
    <property type="match status" value="1"/>
</dbReference>
<proteinExistence type="predicted"/>
<dbReference type="PANTHER" id="PTHR43194:SF4">
    <property type="entry name" value="AB HYDROLASE-1 DOMAIN-CONTAINING PROTEIN"/>
    <property type="match status" value="1"/>
</dbReference>
<keyword evidence="3" id="KW-1185">Reference proteome</keyword>
<dbReference type="GO" id="GO:0016787">
    <property type="term" value="F:hydrolase activity"/>
    <property type="evidence" value="ECO:0007669"/>
    <property type="project" value="UniProtKB-KW"/>
</dbReference>